<feature type="domain" description="Asparagine synthetase" evidence="3">
    <location>
        <begin position="4"/>
        <end position="102"/>
    </location>
</feature>
<dbReference type="InterPro" id="IPR050795">
    <property type="entry name" value="Asn_Synthetase"/>
</dbReference>
<dbReference type="Proteomes" id="UP000242715">
    <property type="component" value="Unassembled WGS sequence"/>
</dbReference>
<protein>
    <recommendedName>
        <fullName evidence="3">Asparagine synthetase domain-containing protein</fullName>
    </recommendedName>
</protein>
<evidence type="ECO:0000259" key="3">
    <source>
        <dbReference type="Pfam" id="PF00733"/>
    </source>
</evidence>
<reference evidence="5" key="1">
    <citation type="journal article" date="2017" name="Front. Plant Sci.">
        <title>Climate Clever Clovers: New Paradigm to Reduce the Environmental Footprint of Ruminants by Breeding Low Methanogenic Forages Utilizing Haplotype Variation.</title>
        <authorList>
            <person name="Kaur P."/>
            <person name="Appels R."/>
            <person name="Bayer P.E."/>
            <person name="Keeble-Gagnere G."/>
            <person name="Wang J."/>
            <person name="Hirakawa H."/>
            <person name="Shirasawa K."/>
            <person name="Vercoe P."/>
            <person name="Stefanova K."/>
            <person name="Durmic Z."/>
            <person name="Nichols P."/>
            <person name="Revell C."/>
            <person name="Isobe S.N."/>
            <person name="Edwards D."/>
            <person name="Erskine W."/>
        </authorList>
    </citation>
    <scope>NUCLEOTIDE SEQUENCE [LARGE SCALE GENOMIC DNA]</scope>
    <source>
        <strain evidence="5">cv. Daliak</strain>
    </source>
</reference>
<dbReference type="PANTHER" id="PTHR11772:SF45">
    <property type="entry name" value="ASPARAGINE SYNTHETASE [GLUTAMINE-HYDROLYZING]"/>
    <property type="match status" value="1"/>
</dbReference>
<dbReference type="AlphaFoldDB" id="A0A2Z6M0K2"/>
<dbReference type="GO" id="GO:0004066">
    <property type="term" value="F:asparagine synthase (glutamine-hydrolyzing) activity"/>
    <property type="evidence" value="ECO:0007669"/>
    <property type="project" value="InterPro"/>
</dbReference>
<dbReference type="OrthoDB" id="1492457at2759"/>
<evidence type="ECO:0000256" key="1">
    <source>
        <dbReference type="ARBA" id="ARBA00022741"/>
    </source>
</evidence>
<keyword evidence="1" id="KW-0547">Nucleotide-binding</keyword>
<evidence type="ECO:0000256" key="2">
    <source>
        <dbReference type="ARBA" id="ARBA00022840"/>
    </source>
</evidence>
<dbReference type="InterPro" id="IPR001962">
    <property type="entry name" value="Asn_synthase"/>
</dbReference>
<dbReference type="EMBL" id="DF973326">
    <property type="protein sequence ID" value="GAU25954.1"/>
    <property type="molecule type" value="Genomic_DNA"/>
</dbReference>
<dbReference type="Pfam" id="PF00733">
    <property type="entry name" value="Asn_synthase"/>
    <property type="match status" value="1"/>
</dbReference>
<dbReference type="Gene3D" id="3.40.50.620">
    <property type="entry name" value="HUPs"/>
    <property type="match status" value="1"/>
</dbReference>
<proteinExistence type="predicted"/>
<sequence>MPQALHQYDCQRANKSTFAWGLEARVPFLDKEFINVAMNINPENKMIKKDEGRIEKYILRKAFDDEENPYLPKHILYRQKEQFSDGVGYSWIDGLKAHAAKHRWNLRASTHEGEALALLNSMEWVQYMGLHSIIFASDSTLLVDAIKLKNNSARLTVLGGPTVACSTTKAVEWDASWSKNFDPSGRAALGVHDLAYENQNNIVNKPVEFEKIIPLEAASVEVSIQG</sequence>
<name>A0A2Z6M0K2_TRISU</name>
<dbReference type="GO" id="GO:0005524">
    <property type="term" value="F:ATP binding"/>
    <property type="evidence" value="ECO:0007669"/>
    <property type="project" value="UniProtKB-KW"/>
</dbReference>
<gene>
    <name evidence="4" type="ORF">TSUD_373550</name>
</gene>
<keyword evidence="2" id="KW-0067">ATP-binding</keyword>
<dbReference type="PANTHER" id="PTHR11772">
    <property type="entry name" value="ASPARAGINE SYNTHETASE"/>
    <property type="match status" value="1"/>
</dbReference>
<dbReference type="GO" id="GO:0006529">
    <property type="term" value="P:asparagine biosynthetic process"/>
    <property type="evidence" value="ECO:0007669"/>
    <property type="project" value="InterPro"/>
</dbReference>
<dbReference type="SUPFAM" id="SSF52402">
    <property type="entry name" value="Adenine nucleotide alpha hydrolases-like"/>
    <property type="match status" value="1"/>
</dbReference>
<dbReference type="CDD" id="cd01991">
    <property type="entry name" value="Asn_synthase_B_C"/>
    <property type="match status" value="1"/>
</dbReference>
<evidence type="ECO:0000313" key="5">
    <source>
        <dbReference type="Proteomes" id="UP000242715"/>
    </source>
</evidence>
<organism evidence="4 5">
    <name type="scientific">Trifolium subterraneum</name>
    <name type="common">Subterranean clover</name>
    <dbReference type="NCBI Taxonomy" id="3900"/>
    <lineage>
        <taxon>Eukaryota</taxon>
        <taxon>Viridiplantae</taxon>
        <taxon>Streptophyta</taxon>
        <taxon>Embryophyta</taxon>
        <taxon>Tracheophyta</taxon>
        <taxon>Spermatophyta</taxon>
        <taxon>Magnoliopsida</taxon>
        <taxon>eudicotyledons</taxon>
        <taxon>Gunneridae</taxon>
        <taxon>Pentapetalae</taxon>
        <taxon>rosids</taxon>
        <taxon>fabids</taxon>
        <taxon>Fabales</taxon>
        <taxon>Fabaceae</taxon>
        <taxon>Papilionoideae</taxon>
        <taxon>50 kb inversion clade</taxon>
        <taxon>NPAAA clade</taxon>
        <taxon>Hologalegina</taxon>
        <taxon>IRL clade</taxon>
        <taxon>Trifolieae</taxon>
        <taxon>Trifolium</taxon>
    </lineage>
</organism>
<accession>A0A2Z6M0K2</accession>
<evidence type="ECO:0000313" key="4">
    <source>
        <dbReference type="EMBL" id="GAU25954.1"/>
    </source>
</evidence>
<dbReference type="InterPro" id="IPR014729">
    <property type="entry name" value="Rossmann-like_a/b/a_fold"/>
</dbReference>
<dbReference type="GO" id="GO:0005829">
    <property type="term" value="C:cytosol"/>
    <property type="evidence" value="ECO:0007669"/>
    <property type="project" value="TreeGrafter"/>
</dbReference>
<keyword evidence="5" id="KW-1185">Reference proteome</keyword>